<dbReference type="EMBL" id="CM056820">
    <property type="protein sequence ID" value="KAJ8616734.1"/>
    <property type="molecule type" value="Genomic_DNA"/>
</dbReference>
<dbReference type="Proteomes" id="UP001234297">
    <property type="component" value="Chromosome 12"/>
</dbReference>
<protein>
    <submittedName>
        <fullName evidence="1">Uncharacterized protein</fullName>
    </submittedName>
</protein>
<reference evidence="1 2" key="1">
    <citation type="journal article" date="2022" name="Hortic Res">
        <title>A haplotype resolved chromosomal level avocado genome allows analysis of novel avocado genes.</title>
        <authorList>
            <person name="Nath O."/>
            <person name="Fletcher S.J."/>
            <person name="Hayward A."/>
            <person name="Shaw L.M."/>
            <person name="Masouleh A.K."/>
            <person name="Furtado A."/>
            <person name="Henry R.J."/>
            <person name="Mitter N."/>
        </authorList>
    </citation>
    <scope>NUCLEOTIDE SEQUENCE [LARGE SCALE GENOMIC DNA]</scope>
    <source>
        <strain evidence="2">cv. Hass</strain>
    </source>
</reference>
<proteinExistence type="predicted"/>
<keyword evidence="2" id="KW-1185">Reference proteome</keyword>
<organism evidence="1 2">
    <name type="scientific">Persea americana</name>
    <name type="common">Avocado</name>
    <dbReference type="NCBI Taxonomy" id="3435"/>
    <lineage>
        <taxon>Eukaryota</taxon>
        <taxon>Viridiplantae</taxon>
        <taxon>Streptophyta</taxon>
        <taxon>Embryophyta</taxon>
        <taxon>Tracheophyta</taxon>
        <taxon>Spermatophyta</taxon>
        <taxon>Magnoliopsida</taxon>
        <taxon>Magnoliidae</taxon>
        <taxon>Laurales</taxon>
        <taxon>Lauraceae</taxon>
        <taxon>Persea</taxon>
    </lineage>
</organism>
<name>A0ACC2K6I6_PERAE</name>
<sequence>MTSCSPSPSIIAFMDMATTLSELQQAHAHMLKTGLVRSTFAASRIIAFAATAPSSSPQSLAYAHSVFTHIDTPNSYTWSTIIRAHANSPTPENALLLFHQMLYSPVLPDKYTFPFVTKACSLLHAIEEGQQIHARVLKAGLCTDVYIGNTLIHMYASLGYTEQAFCLFDRMIQKDVISWNAIISGCMEQGLMEDARRLFDEMPERNVESWNFMITWCIDCGLVDDARSLFDRMPCKDVVSWNAMITGYMRASRFTEALRLAQDMQLAKVKPDNFTLVNVLSACARVGALSQGEWVHAYINKNGIEISGFIATALVDMYCKCGNLEKALQVFSNTKKKDITTWNSMIGGFSTHGNGEYALRFFSEMSADGFAPNEITFISVLSACSHAGLLNEGRRVFNLMTQVHEIEPAVEHYGCMVDLLGRARLFEEAEDLVNSSLCKDKPVVWESLLGACRSHGNVELAERVARRLVELDPNDSACYILLSNIYASMRRWDDVREVRGRMRTQKVKKEPGCSMIDVDGTVHEFRAGDRLHPQADEIYRKVDEMADRLKSVEYVPDTSQVLFEIGEEEKEIALLRHSEKLAIAFGLLNTGEGATIRIIKNLKVCRDCHTATKLISKVYGREIVVRDKNRFHHFKDGFCSCKDYW</sequence>
<accession>A0ACC2K6I6</accession>
<gene>
    <name evidence="1" type="ORF">MRB53_036106</name>
</gene>
<comment type="caution">
    <text evidence="1">The sequence shown here is derived from an EMBL/GenBank/DDBJ whole genome shotgun (WGS) entry which is preliminary data.</text>
</comment>
<evidence type="ECO:0000313" key="2">
    <source>
        <dbReference type="Proteomes" id="UP001234297"/>
    </source>
</evidence>
<evidence type="ECO:0000313" key="1">
    <source>
        <dbReference type="EMBL" id="KAJ8616734.1"/>
    </source>
</evidence>